<gene>
    <name evidence="10" type="ORF">PCON_13323</name>
</gene>
<comment type="similarity">
    <text evidence="2 8">Belongs to the ERG2 family.</text>
</comment>
<evidence type="ECO:0000256" key="4">
    <source>
        <dbReference type="ARBA" id="ARBA00022824"/>
    </source>
</evidence>
<dbReference type="AlphaFoldDB" id="U4LKL8"/>
<evidence type="ECO:0000256" key="7">
    <source>
        <dbReference type="ARBA" id="ARBA00029435"/>
    </source>
</evidence>
<evidence type="ECO:0000256" key="6">
    <source>
        <dbReference type="ARBA" id="ARBA00023136"/>
    </source>
</evidence>
<dbReference type="Proteomes" id="UP000018144">
    <property type="component" value="Unassembled WGS sequence"/>
</dbReference>
<keyword evidence="4" id="KW-0256">Endoplasmic reticulum</keyword>
<dbReference type="UniPathway" id="UPA00768"/>
<keyword evidence="11" id="KW-1185">Reference proteome</keyword>
<dbReference type="GO" id="GO:0006696">
    <property type="term" value="P:ergosterol biosynthetic process"/>
    <property type="evidence" value="ECO:0007669"/>
    <property type="project" value="TreeGrafter"/>
</dbReference>
<feature type="signal peptide" evidence="9">
    <location>
        <begin position="1"/>
        <end position="20"/>
    </location>
</feature>
<evidence type="ECO:0000313" key="10">
    <source>
        <dbReference type="EMBL" id="CCX32483.1"/>
    </source>
</evidence>
<evidence type="ECO:0000256" key="2">
    <source>
        <dbReference type="ARBA" id="ARBA00007141"/>
    </source>
</evidence>
<reference evidence="10 11" key="1">
    <citation type="journal article" date="2013" name="PLoS Genet.">
        <title>The genome and development-dependent transcriptomes of Pyronema confluens: a window into fungal evolution.</title>
        <authorList>
            <person name="Traeger S."/>
            <person name="Altegoer F."/>
            <person name="Freitag M."/>
            <person name="Gabaldon T."/>
            <person name="Kempken F."/>
            <person name="Kumar A."/>
            <person name="Marcet-Houben M."/>
            <person name="Poggeler S."/>
            <person name="Stajich J.E."/>
            <person name="Nowrousian M."/>
        </authorList>
    </citation>
    <scope>NUCLEOTIDE SEQUENCE [LARGE SCALE GENOMIC DNA]</scope>
    <source>
        <strain evidence="11">CBS 100304</strain>
        <tissue evidence="10">Vegetative mycelium</tissue>
    </source>
</reference>
<dbReference type="OMA" id="AMYVIHA"/>
<comment type="subcellular location">
    <subcellularLocation>
        <location evidence="1">Endoplasmic reticulum membrane</location>
    </subcellularLocation>
</comment>
<proteinExistence type="inferred from homology"/>
<evidence type="ECO:0000256" key="3">
    <source>
        <dbReference type="ARBA" id="ARBA00022692"/>
    </source>
</evidence>
<accession>U4LKL8</accession>
<dbReference type="EMBL" id="HF935890">
    <property type="protein sequence ID" value="CCX32483.1"/>
    <property type="molecule type" value="Genomic_DNA"/>
</dbReference>
<evidence type="ECO:0000256" key="5">
    <source>
        <dbReference type="ARBA" id="ARBA00022989"/>
    </source>
</evidence>
<keyword evidence="6" id="KW-0472">Membrane</keyword>
<evidence type="ECO:0000256" key="9">
    <source>
        <dbReference type="SAM" id="SignalP"/>
    </source>
</evidence>
<dbReference type="PANTHER" id="PTHR10868:SF1">
    <property type="entry name" value="SIGMA NON-OPIOID INTRACELLULAR RECEPTOR 1"/>
    <property type="match status" value="1"/>
</dbReference>
<dbReference type="Pfam" id="PF04622">
    <property type="entry name" value="ERG2_Sigma1R"/>
    <property type="match status" value="1"/>
</dbReference>
<dbReference type="OrthoDB" id="347124at2759"/>
<protein>
    <recommendedName>
        <fullName evidence="8">C-8 sterol isomerase</fullName>
        <ecNumber evidence="8">5.-.-.-</ecNumber>
    </recommendedName>
    <alternativeName>
        <fullName evidence="8">Delta-8--delta-7 sterol isomerase</fullName>
    </alternativeName>
</protein>
<keyword evidence="10" id="KW-0413">Isomerase</keyword>
<evidence type="ECO:0000256" key="8">
    <source>
        <dbReference type="RuleBase" id="RU368083"/>
    </source>
</evidence>
<keyword evidence="3" id="KW-0812">Transmembrane</keyword>
<dbReference type="PANTHER" id="PTHR10868">
    <property type="entry name" value="SIGMA 1-TYPE OPIOID RECEPTOR-RELATED"/>
    <property type="match status" value="1"/>
</dbReference>
<keyword evidence="5" id="KW-1133">Transmembrane helix</keyword>
<organism evidence="10 11">
    <name type="scientific">Pyronema omphalodes (strain CBS 100304)</name>
    <name type="common">Pyronema confluens</name>
    <dbReference type="NCBI Taxonomy" id="1076935"/>
    <lineage>
        <taxon>Eukaryota</taxon>
        <taxon>Fungi</taxon>
        <taxon>Dikarya</taxon>
        <taxon>Ascomycota</taxon>
        <taxon>Pezizomycotina</taxon>
        <taxon>Pezizomycetes</taxon>
        <taxon>Pezizales</taxon>
        <taxon>Pyronemataceae</taxon>
        <taxon>Pyronema</taxon>
    </lineage>
</organism>
<sequence length="212" mass="23624">MKTLHLILLVLPVIFYYLDALLPKGYIFDPVKLQELSKISIETGNGNTTQVMSNLVALLQEEYGSQHVNGMEMDKWFFNNAGGAMGSMLILHASISEYLILFGTPLGTEGHSGVHLAHDYFTILSGEQMRLAPGEIEPTVFRPGDQNYLPRGEATQYVLNGWALELAQGWIPSMLPFGFLDTFTSTLDFYNLWKTVYLTGVNMVGQLLIGKI</sequence>
<dbReference type="GO" id="GO:0005789">
    <property type="term" value="C:endoplasmic reticulum membrane"/>
    <property type="evidence" value="ECO:0007669"/>
    <property type="project" value="UniProtKB-SubCell"/>
</dbReference>
<dbReference type="InterPro" id="IPR006716">
    <property type="entry name" value="ERG2_sigma1_rcpt-like"/>
</dbReference>
<comment type="function">
    <text evidence="8">Catalyzes the reaction which results in unsaturation at C-7 in the B ring of sterols.</text>
</comment>
<comment type="pathway">
    <text evidence="7 8">Steroid metabolism; ergosterol biosynthesis.</text>
</comment>
<evidence type="ECO:0000256" key="1">
    <source>
        <dbReference type="ARBA" id="ARBA00004586"/>
    </source>
</evidence>
<feature type="chain" id="PRO_5004651679" description="C-8 sterol isomerase" evidence="9">
    <location>
        <begin position="21"/>
        <end position="212"/>
    </location>
</feature>
<dbReference type="EC" id="5.-.-.-" evidence="8"/>
<dbReference type="STRING" id="1076935.U4LKL8"/>
<name>U4LKL8_PYROM</name>
<evidence type="ECO:0000313" key="11">
    <source>
        <dbReference type="Proteomes" id="UP000018144"/>
    </source>
</evidence>
<keyword evidence="9" id="KW-0732">Signal</keyword>
<dbReference type="GO" id="GO:0016853">
    <property type="term" value="F:isomerase activity"/>
    <property type="evidence" value="ECO:0007669"/>
    <property type="project" value="UniProtKB-KW"/>
</dbReference>
<dbReference type="eggNOG" id="KOG4143">
    <property type="taxonomic scope" value="Eukaryota"/>
</dbReference>